<evidence type="ECO:0000256" key="2">
    <source>
        <dbReference type="ARBA" id="ARBA00023002"/>
    </source>
</evidence>
<dbReference type="GO" id="GO:0016020">
    <property type="term" value="C:membrane"/>
    <property type="evidence" value="ECO:0007669"/>
    <property type="project" value="TreeGrafter"/>
</dbReference>
<organism evidence="4 5">
    <name type="scientific">Luteimonas terrae</name>
    <dbReference type="NCBI Taxonomy" id="1530191"/>
    <lineage>
        <taxon>Bacteria</taxon>
        <taxon>Pseudomonadati</taxon>
        <taxon>Pseudomonadota</taxon>
        <taxon>Gammaproteobacteria</taxon>
        <taxon>Lysobacterales</taxon>
        <taxon>Lysobacteraceae</taxon>
        <taxon>Luteimonas</taxon>
    </lineage>
</organism>
<protein>
    <submittedName>
        <fullName evidence="4">SDR family NAD(P)-dependent oxidoreductase</fullName>
    </submittedName>
</protein>
<dbReference type="AlphaFoldDB" id="A0A4R5UA15"/>
<comment type="caution">
    <text evidence="4">The sequence shown here is derived from an EMBL/GenBank/DDBJ whole genome shotgun (WGS) entry which is preliminary data.</text>
</comment>
<dbReference type="EMBL" id="SMTG01000003">
    <property type="protein sequence ID" value="TDK31543.1"/>
    <property type="molecule type" value="Genomic_DNA"/>
</dbReference>
<evidence type="ECO:0000256" key="1">
    <source>
        <dbReference type="ARBA" id="ARBA00006484"/>
    </source>
</evidence>
<dbReference type="Proteomes" id="UP000295543">
    <property type="component" value="Unassembled WGS sequence"/>
</dbReference>
<dbReference type="Pfam" id="PF00106">
    <property type="entry name" value="adh_short"/>
    <property type="match status" value="1"/>
</dbReference>
<dbReference type="RefSeq" id="WP_133393570.1">
    <property type="nucleotide sequence ID" value="NZ_SMTG01000003.1"/>
</dbReference>
<dbReference type="Gene3D" id="3.40.50.720">
    <property type="entry name" value="NAD(P)-binding Rossmann-like Domain"/>
    <property type="match status" value="1"/>
</dbReference>
<dbReference type="PANTHER" id="PTHR44196">
    <property type="entry name" value="DEHYDROGENASE/REDUCTASE SDR FAMILY MEMBER 7B"/>
    <property type="match status" value="1"/>
</dbReference>
<dbReference type="PRINTS" id="PR00080">
    <property type="entry name" value="SDRFAMILY"/>
</dbReference>
<reference evidence="4 5" key="1">
    <citation type="submission" date="2019-03" db="EMBL/GenBank/DDBJ databases">
        <title>Luteimonas zhaokaii sp.nov., isolated from the rectal contents of Plateau pika in Yushu, Qinghai Province, China.</title>
        <authorList>
            <person name="Zhang G."/>
        </authorList>
    </citation>
    <scope>NUCLEOTIDE SEQUENCE [LARGE SCALE GENOMIC DNA]</scope>
    <source>
        <strain evidence="4 5">THG-MD21</strain>
    </source>
</reference>
<gene>
    <name evidence="4" type="ORF">E2F49_08840</name>
</gene>
<dbReference type="GO" id="GO:0016491">
    <property type="term" value="F:oxidoreductase activity"/>
    <property type="evidence" value="ECO:0007669"/>
    <property type="project" value="UniProtKB-KW"/>
</dbReference>
<keyword evidence="5" id="KW-1185">Reference proteome</keyword>
<evidence type="ECO:0000313" key="4">
    <source>
        <dbReference type="EMBL" id="TDK31543.1"/>
    </source>
</evidence>
<dbReference type="PANTHER" id="PTHR44196:SF1">
    <property type="entry name" value="DEHYDROGENASE_REDUCTASE SDR FAMILY MEMBER 7B"/>
    <property type="match status" value="1"/>
</dbReference>
<comment type="similarity">
    <text evidence="1 3">Belongs to the short-chain dehydrogenases/reductases (SDR) family.</text>
</comment>
<evidence type="ECO:0000313" key="5">
    <source>
        <dbReference type="Proteomes" id="UP000295543"/>
    </source>
</evidence>
<keyword evidence="2" id="KW-0560">Oxidoreductase</keyword>
<name>A0A4R5UA15_9GAMM</name>
<evidence type="ECO:0000256" key="3">
    <source>
        <dbReference type="RuleBase" id="RU000363"/>
    </source>
</evidence>
<dbReference type="InterPro" id="IPR036291">
    <property type="entry name" value="NAD(P)-bd_dom_sf"/>
</dbReference>
<dbReference type="OrthoDB" id="9810734at2"/>
<sequence length="247" mass="26658">MRSTGNTILITGAGSGIGRALARRFHARGDTVLVAGRRLDALHETIGDRDRMHAFELDIADPADVAAFAQRVLTAHPALDVLVNNAGIMRNEDMGHARDLGDAEATITTNLLGPIRLTDALVEHLATRPHAAIVNVSSGLAFVPLTVAPTYSATKSAIHAYTVSLRHVLAGRVQVIELVPPAVQTGLTPGQETREGYMPLSDFIDEVMAQFARQPVPDEILVERVKVLRMAEREGRFDATLGQLNPR</sequence>
<accession>A0A4R5UA15</accession>
<dbReference type="PRINTS" id="PR00081">
    <property type="entry name" value="GDHRDH"/>
</dbReference>
<dbReference type="InterPro" id="IPR020904">
    <property type="entry name" value="Sc_DH/Rdtase_CS"/>
</dbReference>
<dbReference type="SUPFAM" id="SSF51735">
    <property type="entry name" value="NAD(P)-binding Rossmann-fold domains"/>
    <property type="match status" value="1"/>
</dbReference>
<dbReference type="InterPro" id="IPR002347">
    <property type="entry name" value="SDR_fam"/>
</dbReference>
<proteinExistence type="inferred from homology"/>
<dbReference type="PROSITE" id="PS00061">
    <property type="entry name" value="ADH_SHORT"/>
    <property type="match status" value="1"/>
</dbReference>